<evidence type="ECO:0000256" key="1">
    <source>
        <dbReference type="SAM" id="Phobius"/>
    </source>
</evidence>
<feature type="transmembrane region" description="Helical" evidence="1">
    <location>
        <begin position="91"/>
        <end position="111"/>
    </location>
</feature>
<gene>
    <name evidence="2" type="ORF">ACFSTG_02060</name>
</gene>
<comment type="caution">
    <text evidence="2">The sequence shown here is derived from an EMBL/GenBank/DDBJ whole genome shotgun (WGS) entry which is preliminary data.</text>
</comment>
<dbReference type="EMBL" id="JBHULT010000005">
    <property type="protein sequence ID" value="MFD2516670.1"/>
    <property type="molecule type" value="Genomic_DNA"/>
</dbReference>
<dbReference type="Proteomes" id="UP001597468">
    <property type="component" value="Unassembled WGS sequence"/>
</dbReference>
<keyword evidence="1" id="KW-0472">Membrane</keyword>
<evidence type="ECO:0000313" key="2">
    <source>
        <dbReference type="EMBL" id="MFD2516670.1"/>
    </source>
</evidence>
<sequence length="124" mass="14734">MKKILWTLVIFSGIFLFERFLSITGIPRPDWLRFYLNDFLCMPIILSLCLLTVQKLKKDSNIRLSLFTVLSLATFYSIYFEILLPQFMERYTADVIDVILYFTGSVLFYYLQEPPLPEKTIIRK</sequence>
<feature type="transmembrane region" description="Helical" evidence="1">
    <location>
        <begin position="32"/>
        <end position="53"/>
    </location>
</feature>
<name>A0ABW5IVG9_9FLAO</name>
<evidence type="ECO:0008006" key="4">
    <source>
        <dbReference type="Google" id="ProtNLM"/>
    </source>
</evidence>
<accession>A0ABW5IVG9</accession>
<organism evidence="2 3">
    <name type="scientific">Salinimicrobium flavum</name>
    <dbReference type="NCBI Taxonomy" id="1737065"/>
    <lineage>
        <taxon>Bacteria</taxon>
        <taxon>Pseudomonadati</taxon>
        <taxon>Bacteroidota</taxon>
        <taxon>Flavobacteriia</taxon>
        <taxon>Flavobacteriales</taxon>
        <taxon>Flavobacteriaceae</taxon>
        <taxon>Salinimicrobium</taxon>
    </lineage>
</organism>
<keyword evidence="3" id="KW-1185">Reference proteome</keyword>
<keyword evidence="1" id="KW-1133">Transmembrane helix</keyword>
<dbReference type="RefSeq" id="WP_380747972.1">
    <property type="nucleotide sequence ID" value="NZ_JBHULT010000005.1"/>
</dbReference>
<evidence type="ECO:0000313" key="3">
    <source>
        <dbReference type="Proteomes" id="UP001597468"/>
    </source>
</evidence>
<proteinExistence type="predicted"/>
<keyword evidence="1" id="KW-0812">Transmembrane</keyword>
<protein>
    <recommendedName>
        <fullName evidence="4">Magnesium citrate secondary transporter</fullName>
    </recommendedName>
</protein>
<feature type="transmembrane region" description="Helical" evidence="1">
    <location>
        <begin position="65"/>
        <end position="85"/>
    </location>
</feature>
<reference evidence="3" key="1">
    <citation type="journal article" date="2019" name="Int. J. Syst. Evol. Microbiol.">
        <title>The Global Catalogue of Microorganisms (GCM) 10K type strain sequencing project: providing services to taxonomists for standard genome sequencing and annotation.</title>
        <authorList>
            <consortium name="The Broad Institute Genomics Platform"/>
            <consortium name="The Broad Institute Genome Sequencing Center for Infectious Disease"/>
            <person name="Wu L."/>
            <person name="Ma J."/>
        </authorList>
    </citation>
    <scope>NUCLEOTIDE SEQUENCE [LARGE SCALE GENOMIC DNA]</scope>
    <source>
        <strain evidence="3">KCTC 42585</strain>
    </source>
</reference>